<dbReference type="Proteomes" id="UP000663887">
    <property type="component" value="Unassembled WGS sequence"/>
</dbReference>
<name>A0A816Y6K3_9BILA</name>
<reference evidence="1" key="1">
    <citation type="submission" date="2021-02" db="EMBL/GenBank/DDBJ databases">
        <authorList>
            <person name="Nowell W R."/>
        </authorList>
    </citation>
    <scope>NUCLEOTIDE SEQUENCE</scope>
</reference>
<dbReference type="AlphaFoldDB" id="A0A816Y6K3"/>
<proteinExistence type="predicted"/>
<gene>
    <name evidence="1" type="ORF">XDN619_LOCUS28984</name>
</gene>
<evidence type="ECO:0000313" key="1">
    <source>
        <dbReference type="EMBL" id="CAF2153069.1"/>
    </source>
</evidence>
<evidence type="ECO:0000313" key="2">
    <source>
        <dbReference type="Proteomes" id="UP000663887"/>
    </source>
</evidence>
<accession>A0A816Y6K3</accession>
<sequence length="74" mass="8639">MNVTKTYDATDKYYKAEMGKNEDATGYGNRLKSLYMMCFPKIDYNDNVELKNKFMGTIPTNVKVELQQLIKDKE</sequence>
<organism evidence="1 2">
    <name type="scientific">Rotaria magnacalcarata</name>
    <dbReference type="NCBI Taxonomy" id="392030"/>
    <lineage>
        <taxon>Eukaryota</taxon>
        <taxon>Metazoa</taxon>
        <taxon>Spiralia</taxon>
        <taxon>Gnathifera</taxon>
        <taxon>Rotifera</taxon>
        <taxon>Eurotatoria</taxon>
        <taxon>Bdelloidea</taxon>
        <taxon>Philodinida</taxon>
        <taxon>Philodinidae</taxon>
        <taxon>Rotaria</taxon>
    </lineage>
</organism>
<dbReference type="EMBL" id="CAJNRG010014101">
    <property type="protein sequence ID" value="CAF2153069.1"/>
    <property type="molecule type" value="Genomic_DNA"/>
</dbReference>
<feature type="non-terminal residue" evidence="1">
    <location>
        <position position="74"/>
    </location>
</feature>
<protein>
    <submittedName>
        <fullName evidence="1">Uncharacterized protein</fullName>
    </submittedName>
</protein>
<comment type="caution">
    <text evidence="1">The sequence shown here is derived from an EMBL/GenBank/DDBJ whole genome shotgun (WGS) entry which is preliminary data.</text>
</comment>